<dbReference type="EMBL" id="QSIQ01000028">
    <property type="protein sequence ID" value="RHD00257.1"/>
    <property type="molecule type" value="Genomic_DNA"/>
</dbReference>
<organism evidence="1 2">
    <name type="scientific">Roseburia inulinivorans</name>
    <dbReference type="NCBI Taxonomy" id="360807"/>
    <lineage>
        <taxon>Bacteria</taxon>
        <taxon>Bacillati</taxon>
        <taxon>Bacillota</taxon>
        <taxon>Clostridia</taxon>
        <taxon>Lachnospirales</taxon>
        <taxon>Lachnospiraceae</taxon>
        <taxon>Roseburia</taxon>
    </lineage>
</organism>
<dbReference type="Proteomes" id="UP000266391">
    <property type="component" value="Unassembled WGS sequence"/>
</dbReference>
<evidence type="ECO:0000313" key="1">
    <source>
        <dbReference type="EMBL" id="RHD00257.1"/>
    </source>
</evidence>
<dbReference type="AlphaFoldDB" id="A0A396ACH6"/>
<evidence type="ECO:0000313" key="2">
    <source>
        <dbReference type="Proteomes" id="UP000266391"/>
    </source>
</evidence>
<proteinExistence type="predicted"/>
<gene>
    <name evidence="1" type="ORF">DW813_14015</name>
</gene>
<name>A0A396ACH6_9FIRM</name>
<sequence length="93" mass="10700">MYFFWEQNTLCKVETMGFTSCAQSAGMKKSLHLRIYSYLKDEGLSFRVTTLFAVKYDLSVLSLWADAYNNKLLNNGRIPVTLTMKIQCTARRG</sequence>
<protein>
    <submittedName>
        <fullName evidence="1">Uncharacterized protein</fullName>
    </submittedName>
</protein>
<reference evidence="1 2" key="1">
    <citation type="submission" date="2018-08" db="EMBL/GenBank/DDBJ databases">
        <title>A genome reference for cultivated species of the human gut microbiota.</title>
        <authorList>
            <person name="Zou Y."/>
            <person name="Xue W."/>
            <person name="Luo G."/>
        </authorList>
    </citation>
    <scope>NUCLEOTIDE SEQUENCE [LARGE SCALE GENOMIC DNA]</scope>
    <source>
        <strain evidence="1 2">AM32-8LB</strain>
    </source>
</reference>
<accession>A0A396ACH6</accession>
<comment type="caution">
    <text evidence="1">The sequence shown here is derived from an EMBL/GenBank/DDBJ whole genome shotgun (WGS) entry which is preliminary data.</text>
</comment>